<accession>A0A518C6Q6</accession>
<evidence type="ECO:0000256" key="3">
    <source>
        <dbReference type="ARBA" id="ARBA00022676"/>
    </source>
</evidence>
<keyword evidence="2" id="KW-1003">Cell membrane</keyword>
<sequence length="433" mass="48056">MSSNQQVAEPQKREYVWLLVTIVVLGALVRLGAAVWWESRIPEGERFFFGDSLSYEVLARHLARGEDFVYGDAQVARTPGYPLLLAPVYWLGEQPPTLALRLIGIVCGTLAIGLAAWIARMLFDPVAAVFAALLVAFYPGAIAMSVFILSEAPFAPLMLLNLGWLIVALRAEDPSRRMKFAALSGLAFGLAILMRPSWLMFPLFAAPIGLLFYPDRKQQLYAYTTAAVVAALVLTPWWVRNYVVIGKFVPTTLQVGASLYDGISPMATGASDMSYVPEFKRDLAAEEATLEGPLPGTFESRLDDRMKQASIDWAKQNPGSVIQLAGVKFWRYWNPLGNDPKVIGKMDIVTALGYLPIVVTGLLAIVLFARRMWIYCLLALPIFYFCCLHMVFVSSIRYRQPPMLALAILSAGLLAGWWRMYCQRIATSLPSEN</sequence>
<name>A0A518C6Q6_9BACT</name>
<feature type="transmembrane region" description="Helical" evidence="8">
    <location>
        <begin position="15"/>
        <end position="37"/>
    </location>
</feature>
<feature type="transmembrane region" description="Helical" evidence="8">
    <location>
        <begin position="404"/>
        <end position="421"/>
    </location>
</feature>
<evidence type="ECO:0000256" key="8">
    <source>
        <dbReference type="SAM" id="Phobius"/>
    </source>
</evidence>
<feature type="domain" description="Glycosyltransferase RgtA/B/C/D-like" evidence="9">
    <location>
        <begin position="78"/>
        <end position="238"/>
    </location>
</feature>
<evidence type="ECO:0000256" key="7">
    <source>
        <dbReference type="ARBA" id="ARBA00023136"/>
    </source>
</evidence>
<dbReference type="KEGG" id="bvo:Pan97_19210"/>
<evidence type="ECO:0000256" key="2">
    <source>
        <dbReference type="ARBA" id="ARBA00022475"/>
    </source>
</evidence>
<dbReference type="GO" id="GO:0005886">
    <property type="term" value="C:plasma membrane"/>
    <property type="evidence" value="ECO:0007669"/>
    <property type="project" value="UniProtKB-SubCell"/>
</dbReference>
<dbReference type="GO" id="GO:0009103">
    <property type="term" value="P:lipopolysaccharide biosynthetic process"/>
    <property type="evidence" value="ECO:0007669"/>
    <property type="project" value="UniProtKB-ARBA"/>
</dbReference>
<dbReference type="AlphaFoldDB" id="A0A518C6Q6"/>
<comment type="subcellular location">
    <subcellularLocation>
        <location evidence="1">Cell membrane</location>
        <topology evidence="1">Multi-pass membrane protein</topology>
    </subcellularLocation>
</comment>
<keyword evidence="5 8" id="KW-0812">Transmembrane</keyword>
<keyword evidence="7 8" id="KW-0472">Membrane</keyword>
<proteinExistence type="predicted"/>
<evidence type="ECO:0000313" key="11">
    <source>
        <dbReference type="Proteomes" id="UP000318626"/>
    </source>
</evidence>
<evidence type="ECO:0000313" key="10">
    <source>
        <dbReference type="EMBL" id="QDU74901.1"/>
    </source>
</evidence>
<dbReference type="GO" id="GO:0016763">
    <property type="term" value="F:pentosyltransferase activity"/>
    <property type="evidence" value="ECO:0007669"/>
    <property type="project" value="TreeGrafter"/>
</dbReference>
<dbReference type="PANTHER" id="PTHR33908:SF11">
    <property type="entry name" value="MEMBRANE PROTEIN"/>
    <property type="match status" value="1"/>
</dbReference>
<feature type="transmembrane region" description="Helical" evidence="8">
    <location>
        <begin position="348"/>
        <end position="366"/>
    </location>
</feature>
<keyword evidence="4 10" id="KW-0808">Transferase</keyword>
<reference evidence="11" key="1">
    <citation type="submission" date="2019-02" db="EMBL/GenBank/DDBJ databases">
        <title>Deep-cultivation of Planctomycetes and their phenomic and genomic characterization uncovers novel biology.</title>
        <authorList>
            <person name="Wiegand S."/>
            <person name="Jogler M."/>
            <person name="Boedeker C."/>
            <person name="Pinto D."/>
            <person name="Vollmers J."/>
            <person name="Rivas-Marin E."/>
            <person name="Kohn T."/>
            <person name="Peeters S.H."/>
            <person name="Heuer A."/>
            <person name="Rast P."/>
            <person name="Oberbeckmann S."/>
            <person name="Bunk B."/>
            <person name="Jeske O."/>
            <person name="Meyerdierks A."/>
            <person name="Storesund J.E."/>
            <person name="Kallscheuer N."/>
            <person name="Luecker S."/>
            <person name="Lage O.M."/>
            <person name="Pohl T."/>
            <person name="Merkel B.J."/>
            <person name="Hornburger P."/>
            <person name="Mueller R.-W."/>
            <person name="Bruemmer F."/>
            <person name="Labrenz M."/>
            <person name="Spormann A.M."/>
            <person name="Op den Camp H."/>
            <person name="Overmann J."/>
            <person name="Amann R."/>
            <person name="Jetten M.S.M."/>
            <person name="Mascher T."/>
            <person name="Medema M.H."/>
            <person name="Devos D.P."/>
            <person name="Kaster A.-K."/>
            <person name="Ovreas L."/>
            <person name="Rohde M."/>
            <person name="Galperin M.Y."/>
            <person name="Jogler C."/>
        </authorList>
    </citation>
    <scope>NUCLEOTIDE SEQUENCE [LARGE SCALE GENOMIC DNA]</scope>
    <source>
        <strain evidence="11">Pan97</strain>
    </source>
</reference>
<dbReference type="Proteomes" id="UP000318626">
    <property type="component" value="Chromosome"/>
</dbReference>
<organism evidence="10 11">
    <name type="scientific">Bremerella volcania</name>
    <dbReference type="NCBI Taxonomy" id="2527984"/>
    <lineage>
        <taxon>Bacteria</taxon>
        <taxon>Pseudomonadati</taxon>
        <taxon>Planctomycetota</taxon>
        <taxon>Planctomycetia</taxon>
        <taxon>Pirellulales</taxon>
        <taxon>Pirellulaceae</taxon>
        <taxon>Bremerella</taxon>
    </lineage>
</organism>
<dbReference type="InterPro" id="IPR050297">
    <property type="entry name" value="LipidA_mod_glycosyltrf_83"/>
</dbReference>
<feature type="transmembrane region" description="Helical" evidence="8">
    <location>
        <begin position="98"/>
        <end position="119"/>
    </location>
</feature>
<protein>
    <submittedName>
        <fullName evidence="10">Dolichyl-phosphate-mannose-protein mannosyltransferase</fullName>
    </submittedName>
</protein>
<dbReference type="InterPro" id="IPR038731">
    <property type="entry name" value="RgtA/B/C-like"/>
</dbReference>
<dbReference type="PANTHER" id="PTHR33908">
    <property type="entry name" value="MANNOSYLTRANSFERASE YKCB-RELATED"/>
    <property type="match status" value="1"/>
</dbReference>
<keyword evidence="6 8" id="KW-1133">Transmembrane helix</keyword>
<dbReference type="OrthoDB" id="232864at2"/>
<feature type="transmembrane region" description="Helical" evidence="8">
    <location>
        <begin position="372"/>
        <end position="392"/>
    </location>
</feature>
<feature type="transmembrane region" description="Helical" evidence="8">
    <location>
        <begin position="126"/>
        <end position="148"/>
    </location>
</feature>
<keyword evidence="3 10" id="KW-0328">Glycosyltransferase</keyword>
<dbReference type="EMBL" id="CP036289">
    <property type="protein sequence ID" value="QDU74901.1"/>
    <property type="molecule type" value="Genomic_DNA"/>
</dbReference>
<gene>
    <name evidence="10" type="ORF">Pan97_19210</name>
</gene>
<evidence type="ECO:0000259" key="9">
    <source>
        <dbReference type="Pfam" id="PF13231"/>
    </source>
</evidence>
<dbReference type="RefSeq" id="WP_144971868.1">
    <property type="nucleotide sequence ID" value="NZ_CP036289.1"/>
</dbReference>
<evidence type="ECO:0000256" key="4">
    <source>
        <dbReference type="ARBA" id="ARBA00022679"/>
    </source>
</evidence>
<feature type="transmembrane region" description="Helical" evidence="8">
    <location>
        <begin position="220"/>
        <end position="239"/>
    </location>
</feature>
<dbReference type="Pfam" id="PF13231">
    <property type="entry name" value="PMT_2"/>
    <property type="match status" value="1"/>
</dbReference>
<evidence type="ECO:0000256" key="5">
    <source>
        <dbReference type="ARBA" id="ARBA00022692"/>
    </source>
</evidence>
<keyword evidence="11" id="KW-1185">Reference proteome</keyword>
<evidence type="ECO:0000256" key="6">
    <source>
        <dbReference type="ARBA" id="ARBA00022989"/>
    </source>
</evidence>
<evidence type="ECO:0000256" key="1">
    <source>
        <dbReference type="ARBA" id="ARBA00004651"/>
    </source>
</evidence>